<dbReference type="PANTHER" id="PTHR46268:SF15">
    <property type="entry name" value="UNIVERSAL STRESS PROTEIN HP_0031"/>
    <property type="match status" value="1"/>
</dbReference>
<dbReference type="CDD" id="cd00293">
    <property type="entry name" value="USP-like"/>
    <property type="match status" value="1"/>
</dbReference>
<dbReference type="PRINTS" id="PR01438">
    <property type="entry name" value="UNVRSLSTRESS"/>
</dbReference>
<evidence type="ECO:0000256" key="1">
    <source>
        <dbReference type="ARBA" id="ARBA00008791"/>
    </source>
</evidence>
<dbReference type="eggNOG" id="COG0589">
    <property type="taxonomic scope" value="Bacteria"/>
</dbReference>
<dbReference type="Proteomes" id="UP000019849">
    <property type="component" value="Unassembled WGS sequence"/>
</dbReference>
<dbReference type="HOGENOM" id="CLU_049301_5_2_5"/>
<dbReference type="Proteomes" id="UP000294958">
    <property type="component" value="Unassembled WGS sequence"/>
</dbReference>
<comment type="similarity">
    <text evidence="1">Belongs to the universal stress protein A family.</text>
</comment>
<proteinExistence type="inferred from homology"/>
<evidence type="ECO:0000313" key="4">
    <source>
        <dbReference type="EMBL" id="TDR35412.1"/>
    </source>
</evidence>
<gene>
    <name evidence="3" type="ORF">BG36_03175</name>
    <name evidence="4" type="ORF">DES43_10947</name>
</gene>
<dbReference type="PATRIC" id="fig|69279.3.peg.2037"/>
<dbReference type="RefSeq" id="WP_035026129.1">
    <property type="nucleotide sequence ID" value="NZ_KK073885.1"/>
</dbReference>
<dbReference type="AlphaFoldDB" id="A0A011TB38"/>
<dbReference type="Pfam" id="PF00582">
    <property type="entry name" value="Usp"/>
    <property type="match status" value="1"/>
</dbReference>
<dbReference type="InterPro" id="IPR006015">
    <property type="entry name" value="Universal_stress_UspA"/>
</dbReference>
<evidence type="ECO:0000313" key="3">
    <source>
        <dbReference type="EMBL" id="EXL08824.1"/>
    </source>
</evidence>
<dbReference type="STRING" id="69279.BG36_03175"/>
<dbReference type="InterPro" id="IPR006016">
    <property type="entry name" value="UspA"/>
</dbReference>
<feature type="domain" description="UspA" evidence="2">
    <location>
        <begin position="152"/>
        <end position="276"/>
    </location>
</feature>
<accession>A0A011TB38</accession>
<sequence>MPFRTIAAILQGEQEFARVLDCAIPLAVRLEAHLVGVHAEVLPVPYTAAAGFPDTDFIQVSTELNKETTLKLRGSFNDRADEAGLSFEWRTLESFSGDGTLAGMPSIRAADLVVAAQRDVESDDGTDVESLVYEAGRPVLMVPHSGPVSSSFRRVLLAWNGSKEASRATFDALPFLIEADQTDILVIDPPANADDSPDAAGARIAAALARHGVTVGVSIESSRGQSVDGVIQERLTASGADLLVLGAYSHSWLRELLFGGVTRSILRSAPVTVLLSR</sequence>
<name>A0A011TB38_9HYPH</name>
<keyword evidence="6" id="KW-1185">Reference proteome</keyword>
<dbReference type="OrthoDB" id="9804721at2"/>
<reference evidence="3 5" key="1">
    <citation type="submission" date="2014-02" db="EMBL/GenBank/DDBJ databases">
        <title>Aquamicrobium defluvii Genome sequencing.</title>
        <authorList>
            <person name="Wang X."/>
        </authorList>
    </citation>
    <scope>NUCLEOTIDE SEQUENCE [LARGE SCALE GENOMIC DNA]</scope>
    <source>
        <strain evidence="3 5">W13Z1</strain>
    </source>
</reference>
<dbReference type="EMBL" id="JENY01000011">
    <property type="protein sequence ID" value="EXL08824.1"/>
    <property type="molecule type" value="Genomic_DNA"/>
</dbReference>
<dbReference type="SUPFAM" id="SSF52402">
    <property type="entry name" value="Adenine nucleotide alpha hydrolases-like"/>
    <property type="match status" value="2"/>
</dbReference>
<dbReference type="PANTHER" id="PTHR46268">
    <property type="entry name" value="STRESS RESPONSE PROTEIN NHAX"/>
    <property type="match status" value="1"/>
</dbReference>
<dbReference type="Gene3D" id="3.40.50.12370">
    <property type="match status" value="1"/>
</dbReference>
<evidence type="ECO:0000313" key="6">
    <source>
        <dbReference type="Proteomes" id="UP000294958"/>
    </source>
</evidence>
<evidence type="ECO:0000313" key="5">
    <source>
        <dbReference type="Proteomes" id="UP000019849"/>
    </source>
</evidence>
<reference evidence="4 6" key="2">
    <citation type="submission" date="2019-03" db="EMBL/GenBank/DDBJ databases">
        <title>Genomic Encyclopedia of Type Strains, Phase IV (KMG-IV): sequencing the most valuable type-strain genomes for metagenomic binning, comparative biology and taxonomic classification.</title>
        <authorList>
            <person name="Goeker M."/>
        </authorList>
    </citation>
    <scope>NUCLEOTIDE SEQUENCE [LARGE SCALE GENOMIC DNA]</scope>
    <source>
        <strain evidence="4 6">DSM 11603</strain>
    </source>
</reference>
<comment type="caution">
    <text evidence="3">The sequence shown here is derived from an EMBL/GenBank/DDBJ whole genome shotgun (WGS) entry which is preliminary data.</text>
</comment>
<protein>
    <submittedName>
        <fullName evidence="3 4">Universal stress protein</fullName>
    </submittedName>
</protein>
<dbReference type="EMBL" id="SNZF01000009">
    <property type="protein sequence ID" value="TDR35412.1"/>
    <property type="molecule type" value="Genomic_DNA"/>
</dbReference>
<evidence type="ECO:0000259" key="2">
    <source>
        <dbReference type="Pfam" id="PF00582"/>
    </source>
</evidence>
<organism evidence="3 5">
    <name type="scientific">Aquamicrobium defluvii</name>
    <dbReference type="NCBI Taxonomy" id="69279"/>
    <lineage>
        <taxon>Bacteria</taxon>
        <taxon>Pseudomonadati</taxon>
        <taxon>Pseudomonadota</taxon>
        <taxon>Alphaproteobacteria</taxon>
        <taxon>Hyphomicrobiales</taxon>
        <taxon>Phyllobacteriaceae</taxon>
        <taxon>Aquamicrobium</taxon>
    </lineage>
</organism>